<sequence>MSTFNWPSSSSSTSSVSFTSSQMSSASQYTSKPSSIAALPSFAHSLSALPRMTSVTSDMVHYGTLARTKQASEAKLQTALQSAKQRPSGTYPSLPSPSHDCGDDDDDALVIHRRKAKTCTARIV</sequence>
<gene>
    <name evidence="1" type="ORF">BDY19DRAFT_994068</name>
</gene>
<dbReference type="Proteomes" id="UP001055072">
    <property type="component" value="Unassembled WGS sequence"/>
</dbReference>
<dbReference type="EMBL" id="MU274913">
    <property type="protein sequence ID" value="KAI0088704.1"/>
    <property type="molecule type" value="Genomic_DNA"/>
</dbReference>
<reference evidence="1" key="1">
    <citation type="journal article" date="2021" name="Environ. Microbiol.">
        <title>Gene family expansions and transcriptome signatures uncover fungal adaptations to wood decay.</title>
        <authorList>
            <person name="Hage H."/>
            <person name="Miyauchi S."/>
            <person name="Viragh M."/>
            <person name="Drula E."/>
            <person name="Min B."/>
            <person name="Chaduli D."/>
            <person name="Navarro D."/>
            <person name="Favel A."/>
            <person name="Norest M."/>
            <person name="Lesage-Meessen L."/>
            <person name="Balint B."/>
            <person name="Merenyi Z."/>
            <person name="de Eugenio L."/>
            <person name="Morin E."/>
            <person name="Martinez A.T."/>
            <person name="Baldrian P."/>
            <person name="Stursova M."/>
            <person name="Martinez M.J."/>
            <person name="Novotny C."/>
            <person name="Magnuson J.K."/>
            <person name="Spatafora J.W."/>
            <person name="Maurice S."/>
            <person name="Pangilinan J."/>
            <person name="Andreopoulos W."/>
            <person name="LaButti K."/>
            <person name="Hundley H."/>
            <person name="Na H."/>
            <person name="Kuo A."/>
            <person name="Barry K."/>
            <person name="Lipzen A."/>
            <person name="Henrissat B."/>
            <person name="Riley R."/>
            <person name="Ahrendt S."/>
            <person name="Nagy L.G."/>
            <person name="Grigoriev I.V."/>
            <person name="Martin F."/>
            <person name="Rosso M.N."/>
        </authorList>
    </citation>
    <scope>NUCLEOTIDE SEQUENCE</scope>
    <source>
        <strain evidence="1">CBS 384.51</strain>
    </source>
</reference>
<keyword evidence="2" id="KW-1185">Reference proteome</keyword>
<protein>
    <submittedName>
        <fullName evidence="1">Uncharacterized protein</fullName>
    </submittedName>
</protein>
<accession>A0ACB8U3P0</accession>
<name>A0ACB8U3P0_9APHY</name>
<evidence type="ECO:0000313" key="1">
    <source>
        <dbReference type="EMBL" id="KAI0088704.1"/>
    </source>
</evidence>
<evidence type="ECO:0000313" key="2">
    <source>
        <dbReference type="Proteomes" id="UP001055072"/>
    </source>
</evidence>
<comment type="caution">
    <text evidence="1">The sequence shown here is derived from an EMBL/GenBank/DDBJ whole genome shotgun (WGS) entry which is preliminary data.</text>
</comment>
<organism evidence="1 2">
    <name type="scientific">Irpex rosettiformis</name>
    <dbReference type="NCBI Taxonomy" id="378272"/>
    <lineage>
        <taxon>Eukaryota</taxon>
        <taxon>Fungi</taxon>
        <taxon>Dikarya</taxon>
        <taxon>Basidiomycota</taxon>
        <taxon>Agaricomycotina</taxon>
        <taxon>Agaricomycetes</taxon>
        <taxon>Polyporales</taxon>
        <taxon>Irpicaceae</taxon>
        <taxon>Irpex</taxon>
    </lineage>
</organism>
<proteinExistence type="predicted"/>